<sequence length="163" mass="17534">MDVYLSNKMPPRGKRAASESGAPSGGLSECTTQEFGNLVFSIREQGGGQTSAPTGRNPYSPGQRPGGIKTDIQRALKGRHNLYQPKSYLGLLYSALTGLNRRPIRSGSVCPWLHGSCPVGAKGMNKMPLRGKRAASESGAPSGGPFLMRYFEIRKLCFSDTLK</sequence>
<organism evidence="2">
    <name type="scientific">Candidatus Kentrum sp. DK</name>
    <dbReference type="NCBI Taxonomy" id="2126562"/>
    <lineage>
        <taxon>Bacteria</taxon>
        <taxon>Pseudomonadati</taxon>
        <taxon>Pseudomonadota</taxon>
        <taxon>Gammaproteobacteria</taxon>
        <taxon>Candidatus Kentrum</taxon>
    </lineage>
</organism>
<feature type="region of interest" description="Disordered" evidence="1">
    <location>
        <begin position="1"/>
        <end position="27"/>
    </location>
</feature>
<evidence type="ECO:0000256" key="1">
    <source>
        <dbReference type="SAM" id="MobiDB-lite"/>
    </source>
</evidence>
<protein>
    <submittedName>
        <fullName evidence="2">Uncharacterized protein</fullName>
    </submittedName>
</protein>
<name>A0A450SE19_9GAMM</name>
<reference evidence="2" key="1">
    <citation type="submission" date="2019-02" db="EMBL/GenBank/DDBJ databases">
        <authorList>
            <person name="Gruber-Vodicka R. H."/>
            <person name="Seah K. B. B."/>
        </authorList>
    </citation>
    <scope>NUCLEOTIDE SEQUENCE</scope>
    <source>
        <strain evidence="2">BECK_DK47</strain>
    </source>
</reference>
<feature type="region of interest" description="Disordered" evidence="1">
    <location>
        <begin position="45"/>
        <end position="68"/>
    </location>
</feature>
<proteinExistence type="predicted"/>
<accession>A0A450SE19</accession>
<dbReference type="EMBL" id="CAADEX010000031">
    <property type="protein sequence ID" value="VFJ50919.1"/>
    <property type="molecule type" value="Genomic_DNA"/>
</dbReference>
<evidence type="ECO:0000313" key="2">
    <source>
        <dbReference type="EMBL" id="VFJ50919.1"/>
    </source>
</evidence>
<gene>
    <name evidence="2" type="ORF">BECKDK2373B_GA0170837_103113</name>
</gene>
<dbReference type="AlphaFoldDB" id="A0A450SE19"/>